<evidence type="ECO:0000256" key="1">
    <source>
        <dbReference type="SAM" id="Phobius"/>
    </source>
</evidence>
<evidence type="ECO:0008006" key="4">
    <source>
        <dbReference type="Google" id="ProtNLM"/>
    </source>
</evidence>
<keyword evidence="1" id="KW-1133">Transmembrane helix</keyword>
<comment type="caution">
    <text evidence="2">The sequence shown here is derived from an EMBL/GenBank/DDBJ whole genome shotgun (WGS) entry which is preliminary data.</text>
</comment>
<organism evidence="2 3">
    <name type="scientific">Corynebacterium guangdongense</name>
    <dbReference type="NCBI Taxonomy" id="1783348"/>
    <lineage>
        <taxon>Bacteria</taxon>
        <taxon>Bacillati</taxon>
        <taxon>Actinomycetota</taxon>
        <taxon>Actinomycetes</taxon>
        <taxon>Mycobacteriales</taxon>
        <taxon>Corynebacteriaceae</taxon>
        <taxon>Corynebacterium</taxon>
    </lineage>
</organism>
<feature type="transmembrane region" description="Helical" evidence="1">
    <location>
        <begin position="62"/>
        <end position="85"/>
    </location>
</feature>
<protein>
    <recommendedName>
        <fullName evidence="4">DUF3040 domain-containing protein</fullName>
    </recommendedName>
</protein>
<reference evidence="2" key="1">
    <citation type="submission" date="2023-07" db="EMBL/GenBank/DDBJ databases">
        <title>Sequencing the genomes of 1000 actinobacteria strains.</title>
        <authorList>
            <person name="Klenk H.-P."/>
        </authorList>
    </citation>
    <scope>NUCLEOTIDE SEQUENCE</scope>
    <source>
        <strain evidence="2">DSM 107476</strain>
    </source>
</reference>
<dbReference type="RefSeq" id="WP_290197681.1">
    <property type="nucleotide sequence ID" value="NZ_CP047654.1"/>
</dbReference>
<name>A0ABU1ZWD0_9CORY</name>
<gene>
    <name evidence="2" type="ORF">J2S39_000354</name>
</gene>
<accession>A0ABU1ZWD0</accession>
<keyword evidence="3" id="KW-1185">Reference proteome</keyword>
<dbReference type="Proteomes" id="UP001180840">
    <property type="component" value="Unassembled WGS sequence"/>
</dbReference>
<dbReference type="EMBL" id="JAVDXZ010000001">
    <property type="protein sequence ID" value="MDR7328678.1"/>
    <property type="molecule type" value="Genomic_DNA"/>
</dbReference>
<keyword evidence="1" id="KW-0812">Transmembrane</keyword>
<evidence type="ECO:0000313" key="3">
    <source>
        <dbReference type="Proteomes" id="UP001180840"/>
    </source>
</evidence>
<sequence>MSTPTPGQEAETAAVAAPVPDPAWLRAKRKAIHTEADLREFDEELGRLVDDLQARPGTGVGLALAWTAGGILVAVLVMLAGWGLLELGSSMWGWLNEQ</sequence>
<proteinExistence type="predicted"/>
<keyword evidence="1" id="KW-0472">Membrane</keyword>
<evidence type="ECO:0000313" key="2">
    <source>
        <dbReference type="EMBL" id="MDR7328678.1"/>
    </source>
</evidence>